<dbReference type="GO" id="GO:0006355">
    <property type="term" value="P:regulation of DNA-templated transcription"/>
    <property type="evidence" value="ECO:0007669"/>
    <property type="project" value="InterPro"/>
</dbReference>
<dbReference type="Gene3D" id="1.25.40.10">
    <property type="entry name" value="Tetratricopeptide repeat domain"/>
    <property type="match status" value="3"/>
</dbReference>
<dbReference type="Pfam" id="PF03704">
    <property type="entry name" value="BTAD"/>
    <property type="match status" value="1"/>
</dbReference>
<dbReference type="Gene3D" id="1.10.10.10">
    <property type="entry name" value="Winged helix-like DNA-binding domain superfamily/Winged helix DNA-binding domain"/>
    <property type="match status" value="1"/>
</dbReference>
<dbReference type="SUPFAM" id="SSF46894">
    <property type="entry name" value="C-terminal effector domain of the bipartite response regulators"/>
    <property type="match status" value="1"/>
</dbReference>
<organism evidence="5 6">
    <name type="scientific">Saccharothrix violaceirubra</name>
    <dbReference type="NCBI Taxonomy" id="413306"/>
    <lineage>
        <taxon>Bacteria</taxon>
        <taxon>Bacillati</taxon>
        <taxon>Actinomycetota</taxon>
        <taxon>Actinomycetes</taxon>
        <taxon>Pseudonocardiales</taxon>
        <taxon>Pseudonocardiaceae</taxon>
        <taxon>Saccharothrix</taxon>
    </lineage>
</organism>
<dbReference type="AlphaFoldDB" id="A0A7W7SXU5"/>
<dbReference type="SMART" id="SM01043">
    <property type="entry name" value="BTAD"/>
    <property type="match status" value="1"/>
</dbReference>
<dbReference type="GO" id="GO:0003677">
    <property type="term" value="F:DNA binding"/>
    <property type="evidence" value="ECO:0007669"/>
    <property type="project" value="UniProtKB-UniRule"/>
</dbReference>
<dbReference type="RefSeq" id="WP_184665797.1">
    <property type="nucleotide sequence ID" value="NZ_BAABAI010000004.1"/>
</dbReference>
<feature type="domain" description="OmpR/PhoB-type" evidence="4">
    <location>
        <begin position="1"/>
        <end position="89"/>
    </location>
</feature>
<dbReference type="InterPro" id="IPR016032">
    <property type="entry name" value="Sig_transdc_resp-reg_C-effctor"/>
</dbReference>
<dbReference type="PROSITE" id="PS51755">
    <property type="entry name" value="OMPR_PHOB"/>
    <property type="match status" value="1"/>
</dbReference>
<evidence type="ECO:0000256" key="1">
    <source>
        <dbReference type="ARBA" id="ARBA00005820"/>
    </source>
</evidence>
<comment type="similarity">
    <text evidence="1">Belongs to the AfsR/DnrI/RedD regulatory family.</text>
</comment>
<dbReference type="PANTHER" id="PTHR47691">
    <property type="entry name" value="REGULATOR-RELATED"/>
    <property type="match status" value="1"/>
</dbReference>
<protein>
    <submittedName>
        <fullName evidence="5">Putative ATPase/DNA-binding SARP family transcriptional activator</fullName>
    </submittedName>
</protein>
<dbReference type="SMART" id="SM00862">
    <property type="entry name" value="Trans_reg_C"/>
    <property type="match status" value="1"/>
</dbReference>
<gene>
    <name evidence="5" type="ORF">F4559_000309</name>
</gene>
<name>A0A7W7SXU5_9PSEU</name>
<dbReference type="InterPro" id="IPR005158">
    <property type="entry name" value="BTAD"/>
</dbReference>
<dbReference type="PRINTS" id="PR00364">
    <property type="entry name" value="DISEASERSIST"/>
</dbReference>
<dbReference type="SUPFAM" id="SSF52540">
    <property type="entry name" value="P-loop containing nucleoside triphosphate hydrolases"/>
    <property type="match status" value="1"/>
</dbReference>
<keyword evidence="6" id="KW-1185">Reference proteome</keyword>
<dbReference type="InterPro" id="IPR027417">
    <property type="entry name" value="P-loop_NTPase"/>
</dbReference>
<evidence type="ECO:0000313" key="5">
    <source>
        <dbReference type="EMBL" id="MBB4962950.1"/>
    </source>
</evidence>
<evidence type="ECO:0000259" key="4">
    <source>
        <dbReference type="PROSITE" id="PS51755"/>
    </source>
</evidence>
<dbReference type="SUPFAM" id="SSF48452">
    <property type="entry name" value="TPR-like"/>
    <property type="match status" value="3"/>
</dbReference>
<dbReference type="GO" id="GO:0000160">
    <property type="term" value="P:phosphorelay signal transduction system"/>
    <property type="evidence" value="ECO:0007669"/>
    <property type="project" value="InterPro"/>
</dbReference>
<dbReference type="InterPro" id="IPR011990">
    <property type="entry name" value="TPR-like_helical_dom_sf"/>
</dbReference>
<evidence type="ECO:0000256" key="3">
    <source>
        <dbReference type="PROSITE-ProRule" id="PRU01091"/>
    </source>
</evidence>
<evidence type="ECO:0000256" key="2">
    <source>
        <dbReference type="ARBA" id="ARBA00023125"/>
    </source>
</evidence>
<reference evidence="5 6" key="1">
    <citation type="submission" date="2020-08" db="EMBL/GenBank/DDBJ databases">
        <title>Sequencing the genomes of 1000 actinobacteria strains.</title>
        <authorList>
            <person name="Klenk H.-P."/>
        </authorList>
    </citation>
    <scope>NUCLEOTIDE SEQUENCE [LARGE SCALE GENOMIC DNA]</scope>
    <source>
        <strain evidence="5 6">DSM 45084</strain>
    </source>
</reference>
<dbReference type="InterPro" id="IPR001867">
    <property type="entry name" value="OmpR/PhoB-type_DNA-bd"/>
</dbReference>
<dbReference type="EMBL" id="JACHJS010000001">
    <property type="protein sequence ID" value="MBB4962950.1"/>
    <property type="molecule type" value="Genomic_DNA"/>
</dbReference>
<dbReference type="Pfam" id="PF00486">
    <property type="entry name" value="Trans_reg_C"/>
    <property type="match status" value="1"/>
</dbReference>
<keyword evidence="2 3" id="KW-0238">DNA-binding</keyword>
<proteinExistence type="inferred from homology"/>
<dbReference type="InterPro" id="IPR036388">
    <property type="entry name" value="WH-like_DNA-bd_sf"/>
</dbReference>
<dbReference type="Gene3D" id="3.40.50.300">
    <property type="entry name" value="P-loop containing nucleotide triphosphate hydrolases"/>
    <property type="match status" value="1"/>
</dbReference>
<accession>A0A7W7SXU5</accession>
<evidence type="ECO:0000313" key="6">
    <source>
        <dbReference type="Proteomes" id="UP000542674"/>
    </source>
</evidence>
<dbReference type="Proteomes" id="UP000542674">
    <property type="component" value="Unassembled WGS sequence"/>
</dbReference>
<dbReference type="CDD" id="cd15831">
    <property type="entry name" value="BTAD"/>
    <property type="match status" value="1"/>
</dbReference>
<comment type="caution">
    <text evidence="5">The sequence shown here is derived from an EMBL/GenBank/DDBJ whole genome shotgun (WGS) entry which is preliminary data.</text>
</comment>
<feature type="DNA-binding region" description="OmpR/PhoB-type" evidence="3">
    <location>
        <begin position="1"/>
        <end position="89"/>
    </location>
</feature>
<sequence length="947" mass="101984">MRFGVLGPLVVWDDDGTPVAVPETKVRALLAELLLAAGRPVSADRLVEVLWDGRERSRNTLQTRVSQLRRALGTRDLVTYSAAGYALRVDAGTLDLLRFRELVSRARTADPVAAAALLDDAVTLWRGDRDDLEDERIAAVEDRAAAHLAIGSTVDVSAEVARHPTRERLRGLHMRALYLSGRHVEALASFTDLRDRLDAELGLEPGPELVRLRQSVLTHDVTRGARPRHNLPAPVSPLVGRDSAVSAVRTLLDRARLVTLTGPGGVGKTRLALAAAHGLTAADGVWLVDLSGATGDRVAAVVAAVLGVRDEGDLVDAVAETLRVRETVLLLDNCERVVDEVATLVSRALRAAPGLRVLTTSQEPLGVSGEALYVVPPLPLPDAMALFAERAAGFLDGDDGTVAAICRRLDGLPLALELAARRVRALGAGGVLDRLDDRLRLLAGGPRDAPERHRTLRAALDWSWDLLGDAERVVLRRVAVHDEGWALDAAEAVAGDDALDVLTRLVDRSLVVAAEGRFRLLDSVTHYGRERLREAGEEDPVRLAHARFHLALAERPGLRAGGQLARLARLDADTANLRAALDVLTGAERVRLAKALTWYWFLRGRLGEARRALAGSADPAAIVWEAAFGVLAGDPLPPDVPATVDQIADPVEEAYTRWFLGYVLSTVGDMPAAEPLTERALRVFEDHGDDWGVAAASIDVVSQSLARGDLVGARAAADRASTLFDRTGDRWGRLQVTFVRGTLAAMAGDYPEAARVHGEGLVLAEELRSWPEVSFTLSWLGRVALLTCDFVRGREYHERARGLAGAFTPATMYAETGLALGARREGRLDDAEHHLHRVLAWHRTEGFESAGTLVLAELGFVAEMRGDAERAAAWHAEGHALASRIGDPRAIALACEGLAGAHALAGDHAEARRLLDEATRLRLSVDTPLPAAERFDVDRIEAVLQGT</sequence>
<dbReference type="PANTHER" id="PTHR47691:SF3">
    <property type="entry name" value="HTH-TYPE TRANSCRIPTIONAL REGULATOR RV0890C-RELATED"/>
    <property type="match status" value="1"/>
</dbReference>